<dbReference type="CDD" id="cd00067">
    <property type="entry name" value="GAL4"/>
    <property type="match status" value="1"/>
</dbReference>
<dbReference type="SMART" id="SM00906">
    <property type="entry name" value="Fungal_trans"/>
    <property type="match status" value="1"/>
</dbReference>
<organism evidence="10 11">
    <name type="scientific">Aspergillus avenaceus</name>
    <dbReference type="NCBI Taxonomy" id="36643"/>
    <lineage>
        <taxon>Eukaryota</taxon>
        <taxon>Fungi</taxon>
        <taxon>Dikarya</taxon>
        <taxon>Ascomycota</taxon>
        <taxon>Pezizomycotina</taxon>
        <taxon>Eurotiomycetes</taxon>
        <taxon>Eurotiomycetidae</taxon>
        <taxon>Eurotiales</taxon>
        <taxon>Aspergillaceae</taxon>
        <taxon>Aspergillus</taxon>
        <taxon>Aspergillus subgen. Circumdati</taxon>
    </lineage>
</organism>
<dbReference type="GO" id="GO:0005634">
    <property type="term" value="C:nucleus"/>
    <property type="evidence" value="ECO:0007669"/>
    <property type="project" value="UniProtKB-SubCell"/>
</dbReference>
<dbReference type="InterPro" id="IPR001138">
    <property type="entry name" value="Zn2Cys6_DnaBD"/>
</dbReference>
<feature type="transmembrane region" description="Helical" evidence="8">
    <location>
        <begin position="554"/>
        <end position="573"/>
    </location>
</feature>
<keyword evidence="8" id="KW-0812">Transmembrane</keyword>
<dbReference type="GO" id="GO:0008270">
    <property type="term" value="F:zinc ion binding"/>
    <property type="evidence" value="ECO:0007669"/>
    <property type="project" value="InterPro"/>
</dbReference>
<keyword evidence="3" id="KW-0805">Transcription regulation</keyword>
<keyword evidence="5" id="KW-0804">Transcription</keyword>
<dbReference type="PANTHER" id="PTHR47540:SF3">
    <property type="entry name" value="ZN(II)2CYS6 TRANSCRIPTION FACTOR (EUROFUNG)"/>
    <property type="match status" value="1"/>
</dbReference>
<dbReference type="InterPro" id="IPR036864">
    <property type="entry name" value="Zn2-C6_fun-type_DNA-bd_sf"/>
</dbReference>
<proteinExistence type="predicted"/>
<feature type="region of interest" description="Disordered" evidence="7">
    <location>
        <begin position="100"/>
        <end position="126"/>
    </location>
</feature>
<name>A0A5N6TRF6_ASPAV</name>
<keyword evidence="11" id="KW-1185">Reference proteome</keyword>
<dbReference type="PROSITE" id="PS00463">
    <property type="entry name" value="ZN2_CY6_FUNGAL_1"/>
    <property type="match status" value="1"/>
</dbReference>
<feature type="domain" description="Zn(2)-C6 fungal-type" evidence="9">
    <location>
        <begin position="22"/>
        <end position="51"/>
    </location>
</feature>
<dbReference type="AlphaFoldDB" id="A0A5N6TRF6"/>
<keyword evidence="4" id="KW-0238">DNA-binding</keyword>
<dbReference type="InterPro" id="IPR007219">
    <property type="entry name" value="XnlR_reg_dom"/>
</dbReference>
<accession>A0A5N6TRF6</accession>
<dbReference type="InterPro" id="IPR051711">
    <property type="entry name" value="Stress_Response_Reg"/>
</dbReference>
<evidence type="ECO:0000313" key="11">
    <source>
        <dbReference type="Proteomes" id="UP000325780"/>
    </source>
</evidence>
<dbReference type="EMBL" id="ML742143">
    <property type="protein sequence ID" value="KAE8148870.1"/>
    <property type="molecule type" value="Genomic_DNA"/>
</dbReference>
<dbReference type="Proteomes" id="UP000325780">
    <property type="component" value="Unassembled WGS sequence"/>
</dbReference>
<gene>
    <name evidence="10" type="ORF">BDV25DRAFT_141359</name>
</gene>
<evidence type="ECO:0000256" key="8">
    <source>
        <dbReference type="SAM" id="Phobius"/>
    </source>
</evidence>
<evidence type="ECO:0000256" key="4">
    <source>
        <dbReference type="ARBA" id="ARBA00023125"/>
    </source>
</evidence>
<evidence type="ECO:0000256" key="6">
    <source>
        <dbReference type="ARBA" id="ARBA00023242"/>
    </source>
</evidence>
<evidence type="ECO:0000259" key="9">
    <source>
        <dbReference type="PROSITE" id="PS50048"/>
    </source>
</evidence>
<dbReference type="SMART" id="SM00066">
    <property type="entry name" value="GAL4"/>
    <property type="match status" value="1"/>
</dbReference>
<reference evidence="10 11" key="1">
    <citation type="submission" date="2019-04" db="EMBL/GenBank/DDBJ databases">
        <title>Friends and foes A comparative genomics study of 23 Aspergillus species from section Flavi.</title>
        <authorList>
            <consortium name="DOE Joint Genome Institute"/>
            <person name="Kjaerbolling I."/>
            <person name="Vesth T."/>
            <person name="Frisvad J.C."/>
            <person name="Nybo J.L."/>
            <person name="Theobald S."/>
            <person name="Kildgaard S."/>
            <person name="Isbrandt T."/>
            <person name="Kuo A."/>
            <person name="Sato A."/>
            <person name="Lyhne E.K."/>
            <person name="Kogle M.E."/>
            <person name="Wiebenga A."/>
            <person name="Kun R.S."/>
            <person name="Lubbers R.J."/>
            <person name="Makela M.R."/>
            <person name="Barry K."/>
            <person name="Chovatia M."/>
            <person name="Clum A."/>
            <person name="Daum C."/>
            <person name="Haridas S."/>
            <person name="He G."/>
            <person name="LaButti K."/>
            <person name="Lipzen A."/>
            <person name="Mondo S."/>
            <person name="Riley R."/>
            <person name="Salamov A."/>
            <person name="Simmons B.A."/>
            <person name="Magnuson J.K."/>
            <person name="Henrissat B."/>
            <person name="Mortensen U.H."/>
            <person name="Larsen T.O."/>
            <person name="Devries R.P."/>
            <person name="Grigoriev I.V."/>
            <person name="Machida M."/>
            <person name="Baker S.E."/>
            <person name="Andersen M.R."/>
        </authorList>
    </citation>
    <scope>NUCLEOTIDE SEQUENCE [LARGE SCALE GENOMIC DNA]</scope>
    <source>
        <strain evidence="10 11">IBT 18842</strain>
    </source>
</reference>
<dbReference type="Pfam" id="PF04082">
    <property type="entry name" value="Fungal_trans"/>
    <property type="match status" value="1"/>
</dbReference>
<keyword evidence="2" id="KW-0479">Metal-binding</keyword>
<sequence length="726" mass="81257">MQAEMQPSDERPARKMRKVTRACDTCKTKKKACTGTLPCGPCVRRQDSCTYNATYNRGVAVSPPPSSPRAYYTSYQGALSDTVQVDQVSVESSVHYTPQEHAQSVDCDGVPSTANSTSPEIRSHGSIAESTEVADRYWGPTSAHSFLGRAALGIPASHVNAVDNPNDASVGSTKSIFHFGDRAVPEPPLSKFQWPSLETAESLVHTYFEFASPTYRILHQQTVERIVQRLYQSGRPENGDSNSWEEGEVTGTSRAIILLVFSTATLFKMDGKGRMTDADEIGRETSEQYFSKADRILSQEPGAPSLESVQARLLMVLYLLCSSRTHRAWFTLGTTIQLIMILGLHSRRRNKDVGRLSLIRRECQRRVVWCSYTVDKYLSFMLGSPRLWHDEDLDEELPARANDEDVTEGSINPPVRDCVLDAEVFHALLARILSRAAKKPYVVAGIVDREEIKTIHTLCGSVEEWQAGLPPFLSGLIHPSSLVPLFRRQLTVLQLARYHALMFITRPLLLRNYAQIWTDCETSYVKYLCVCLTSAKQTVEMITSFARENQLFSAFWYSQYIAFNALSIIYIYLIQVQRNRISPLRQRRGSTENSMKSATELDESTLYAIAETAQYDLAQATTRNAPSWKYSTILEGLRRELERLRIPSAQTPNVSLHESLAGAGLGNPTISTISSQPSVPNHTSNLSAPFIIDPQTISLFDNFTLENDLILDLWPQLDSMPITFPG</sequence>
<evidence type="ECO:0000256" key="7">
    <source>
        <dbReference type="SAM" id="MobiDB-lite"/>
    </source>
</evidence>
<dbReference type="PROSITE" id="PS50048">
    <property type="entry name" value="ZN2_CY6_FUNGAL_2"/>
    <property type="match status" value="1"/>
</dbReference>
<dbReference type="PANTHER" id="PTHR47540">
    <property type="entry name" value="THIAMINE REPRESSIBLE GENES REGULATORY PROTEIN THI5"/>
    <property type="match status" value="1"/>
</dbReference>
<evidence type="ECO:0000256" key="2">
    <source>
        <dbReference type="ARBA" id="ARBA00022723"/>
    </source>
</evidence>
<evidence type="ECO:0000256" key="3">
    <source>
        <dbReference type="ARBA" id="ARBA00023015"/>
    </source>
</evidence>
<comment type="subcellular location">
    <subcellularLocation>
        <location evidence="1">Nucleus</location>
    </subcellularLocation>
</comment>
<dbReference type="GO" id="GO:0000981">
    <property type="term" value="F:DNA-binding transcription factor activity, RNA polymerase II-specific"/>
    <property type="evidence" value="ECO:0007669"/>
    <property type="project" value="InterPro"/>
</dbReference>
<evidence type="ECO:0000313" key="10">
    <source>
        <dbReference type="EMBL" id="KAE8148870.1"/>
    </source>
</evidence>
<dbReference type="GO" id="GO:0006351">
    <property type="term" value="P:DNA-templated transcription"/>
    <property type="evidence" value="ECO:0007669"/>
    <property type="project" value="InterPro"/>
</dbReference>
<dbReference type="Pfam" id="PF00172">
    <property type="entry name" value="Zn_clus"/>
    <property type="match status" value="1"/>
</dbReference>
<dbReference type="Gene3D" id="4.10.240.10">
    <property type="entry name" value="Zn(2)-C6 fungal-type DNA-binding domain"/>
    <property type="match status" value="1"/>
</dbReference>
<evidence type="ECO:0000256" key="5">
    <source>
        <dbReference type="ARBA" id="ARBA00023163"/>
    </source>
</evidence>
<dbReference type="CDD" id="cd12148">
    <property type="entry name" value="fungal_TF_MHR"/>
    <property type="match status" value="1"/>
</dbReference>
<protein>
    <submittedName>
        <fullName evidence="10">Fungal-specific transcription factor domain-containing protein</fullName>
    </submittedName>
</protein>
<dbReference type="OrthoDB" id="2579025at2759"/>
<keyword evidence="8" id="KW-0472">Membrane</keyword>
<dbReference type="GO" id="GO:0045944">
    <property type="term" value="P:positive regulation of transcription by RNA polymerase II"/>
    <property type="evidence" value="ECO:0007669"/>
    <property type="project" value="TreeGrafter"/>
</dbReference>
<keyword evidence="8" id="KW-1133">Transmembrane helix</keyword>
<keyword evidence="6" id="KW-0539">Nucleus</keyword>
<dbReference type="SUPFAM" id="SSF57701">
    <property type="entry name" value="Zn2/Cys6 DNA-binding domain"/>
    <property type="match status" value="1"/>
</dbReference>
<dbReference type="GO" id="GO:0043565">
    <property type="term" value="F:sequence-specific DNA binding"/>
    <property type="evidence" value="ECO:0007669"/>
    <property type="project" value="TreeGrafter"/>
</dbReference>
<evidence type="ECO:0000256" key="1">
    <source>
        <dbReference type="ARBA" id="ARBA00004123"/>
    </source>
</evidence>